<dbReference type="OrthoDB" id="9810329at2"/>
<evidence type="ECO:0000259" key="7">
    <source>
        <dbReference type="Pfam" id="PF00892"/>
    </source>
</evidence>
<keyword evidence="5 6" id="KW-0472">Membrane</keyword>
<dbReference type="EMBL" id="FTOT01000023">
    <property type="protein sequence ID" value="SIT25535.1"/>
    <property type="molecule type" value="Genomic_DNA"/>
</dbReference>
<evidence type="ECO:0000313" key="9">
    <source>
        <dbReference type="Proteomes" id="UP000186141"/>
    </source>
</evidence>
<dbReference type="InterPro" id="IPR037185">
    <property type="entry name" value="EmrE-like"/>
</dbReference>
<sequence>MTAIAPPATRPLTAALWMLGSIFSFLAMGIAGRELKGALDVFEIMTWRSVIGLVIVVAVARATGARRLLATDQLHWHALRNTVHFAGQGLWFWALMVIPLAQLFALEFTSPIWVMLMAPLLLGERLTRVRALAAALGFAGVLIVARPDFGHMDPGVAAALGAAVCFACNIILTKRLTGKATILSILFWQTAMQSVFGLICAGWDGQVAVPGPAELPWIAIVGVGGLVAHFSLTKALSLAPAGFVIPIDFARLPLAAVLGFVLYAEALEIAVVVGGALIFLGNIINIRYGAR</sequence>
<feature type="transmembrane region" description="Helical" evidence="6">
    <location>
        <begin position="244"/>
        <end position="263"/>
    </location>
</feature>
<evidence type="ECO:0000256" key="2">
    <source>
        <dbReference type="ARBA" id="ARBA00009853"/>
    </source>
</evidence>
<comment type="subcellular location">
    <subcellularLocation>
        <location evidence="1">Membrane</location>
        <topology evidence="1">Multi-pass membrane protein</topology>
    </subcellularLocation>
</comment>
<evidence type="ECO:0000256" key="6">
    <source>
        <dbReference type="SAM" id="Phobius"/>
    </source>
</evidence>
<proteinExistence type="inferred from homology"/>
<dbReference type="Pfam" id="PF00892">
    <property type="entry name" value="EamA"/>
    <property type="match status" value="2"/>
</dbReference>
<organism evidence="8 9">
    <name type="scientific">Gemmobacter megaterium</name>
    <dbReference type="NCBI Taxonomy" id="1086013"/>
    <lineage>
        <taxon>Bacteria</taxon>
        <taxon>Pseudomonadati</taxon>
        <taxon>Pseudomonadota</taxon>
        <taxon>Alphaproteobacteria</taxon>
        <taxon>Rhodobacterales</taxon>
        <taxon>Paracoccaceae</taxon>
        <taxon>Gemmobacter</taxon>
    </lineage>
</organism>
<keyword evidence="9" id="KW-1185">Reference proteome</keyword>
<dbReference type="InterPro" id="IPR000620">
    <property type="entry name" value="EamA_dom"/>
</dbReference>
<dbReference type="GO" id="GO:0016020">
    <property type="term" value="C:membrane"/>
    <property type="evidence" value="ECO:0007669"/>
    <property type="project" value="UniProtKB-SubCell"/>
</dbReference>
<feature type="transmembrane region" description="Helical" evidence="6">
    <location>
        <begin position="129"/>
        <end position="149"/>
    </location>
</feature>
<feature type="transmembrane region" description="Helical" evidence="6">
    <location>
        <begin position="269"/>
        <end position="288"/>
    </location>
</feature>
<dbReference type="AlphaFoldDB" id="A0A1N7QRJ6"/>
<name>A0A1N7QRJ6_9RHOB</name>
<dbReference type="RefSeq" id="WP_076534638.1">
    <property type="nucleotide sequence ID" value="NZ_BMEH01000022.1"/>
</dbReference>
<keyword evidence="3 6" id="KW-0812">Transmembrane</keyword>
<feature type="transmembrane region" description="Helical" evidence="6">
    <location>
        <begin position="90"/>
        <end position="117"/>
    </location>
</feature>
<keyword evidence="4 6" id="KW-1133">Transmembrane helix</keyword>
<evidence type="ECO:0000256" key="3">
    <source>
        <dbReference type="ARBA" id="ARBA00022692"/>
    </source>
</evidence>
<evidence type="ECO:0000256" key="5">
    <source>
        <dbReference type="ARBA" id="ARBA00023136"/>
    </source>
</evidence>
<evidence type="ECO:0000256" key="4">
    <source>
        <dbReference type="ARBA" id="ARBA00022989"/>
    </source>
</evidence>
<evidence type="ECO:0000256" key="1">
    <source>
        <dbReference type="ARBA" id="ARBA00004141"/>
    </source>
</evidence>
<dbReference type="PANTHER" id="PTHR22911">
    <property type="entry name" value="ACYL-MALONYL CONDENSING ENZYME-RELATED"/>
    <property type="match status" value="1"/>
</dbReference>
<reference evidence="8 9" key="1">
    <citation type="submission" date="2017-01" db="EMBL/GenBank/DDBJ databases">
        <authorList>
            <person name="Mah S.A."/>
            <person name="Swanson W.J."/>
            <person name="Moy G.W."/>
            <person name="Vacquier V.D."/>
        </authorList>
    </citation>
    <scope>NUCLEOTIDE SEQUENCE [LARGE SCALE GENOMIC DNA]</scope>
    <source>
        <strain evidence="8 9">DSM 26375</strain>
    </source>
</reference>
<accession>A0A1N7QRJ6</accession>
<feature type="transmembrane region" description="Helical" evidence="6">
    <location>
        <begin position="50"/>
        <end position="70"/>
    </location>
</feature>
<feature type="domain" description="EamA" evidence="7">
    <location>
        <begin position="13"/>
        <end position="145"/>
    </location>
</feature>
<feature type="domain" description="EamA" evidence="7">
    <location>
        <begin position="154"/>
        <end position="284"/>
    </location>
</feature>
<evidence type="ECO:0000313" key="8">
    <source>
        <dbReference type="EMBL" id="SIT25535.1"/>
    </source>
</evidence>
<feature type="transmembrane region" description="Helical" evidence="6">
    <location>
        <begin position="155"/>
        <end position="173"/>
    </location>
</feature>
<dbReference type="Proteomes" id="UP000186141">
    <property type="component" value="Unassembled WGS sequence"/>
</dbReference>
<dbReference type="PANTHER" id="PTHR22911:SF6">
    <property type="entry name" value="SOLUTE CARRIER FAMILY 35 MEMBER G1"/>
    <property type="match status" value="1"/>
</dbReference>
<gene>
    <name evidence="8" type="ORF">SAMN05421774_1239</name>
</gene>
<dbReference type="SUPFAM" id="SSF103481">
    <property type="entry name" value="Multidrug resistance efflux transporter EmrE"/>
    <property type="match status" value="2"/>
</dbReference>
<comment type="similarity">
    <text evidence="2">Belongs to the drug/metabolite transporter (DMT) superfamily. 10 TMS drug/metabolite exporter (DME) (TC 2.A.7.3) family.</text>
</comment>
<feature type="transmembrane region" description="Helical" evidence="6">
    <location>
        <begin position="215"/>
        <end position="232"/>
    </location>
</feature>
<protein>
    <submittedName>
        <fullName evidence="8">Threonine/homoserine efflux transporter RhtA</fullName>
    </submittedName>
</protein>
<dbReference type="STRING" id="1086013.SAMN05421774_1239"/>
<feature type="transmembrane region" description="Helical" evidence="6">
    <location>
        <begin position="185"/>
        <end position="203"/>
    </location>
</feature>
<feature type="transmembrane region" description="Helical" evidence="6">
    <location>
        <begin position="12"/>
        <end position="30"/>
    </location>
</feature>